<keyword evidence="4" id="KW-0032">Aminotransferase</keyword>
<dbReference type="GO" id="GO:0030170">
    <property type="term" value="F:pyridoxal phosphate binding"/>
    <property type="evidence" value="ECO:0007669"/>
    <property type="project" value="TreeGrafter"/>
</dbReference>
<dbReference type="InterPro" id="IPR000653">
    <property type="entry name" value="DegT/StrS_aminotransferase"/>
</dbReference>
<keyword evidence="4" id="KW-0808">Transferase</keyword>
<organism evidence="4 5">
    <name type="scientific">Amycolatopsis cihanbeyliensis</name>
    <dbReference type="NCBI Taxonomy" id="1128664"/>
    <lineage>
        <taxon>Bacteria</taxon>
        <taxon>Bacillati</taxon>
        <taxon>Actinomycetota</taxon>
        <taxon>Actinomycetes</taxon>
        <taxon>Pseudonocardiales</taxon>
        <taxon>Pseudonocardiaceae</taxon>
        <taxon>Amycolatopsis</taxon>
    </lineage>
</organism>
<dbReference type="Proteomes" id="UP000320876">
    <property type="component" value="Unassembled WGS sequence"/>
</dbReference>
<dbReference type="RefSeq" id="WP_142001230.1">
    <property type="nucleotide sequence ID" value="NZ_VFML01000001.1"/>
</dbReference>
<evidence type="ECO:0000313" key="4">
    <source>
        <dbReference type="EMBL" id="TQJ05745.1"/>
    </source>
</evidence>
<accession>A0A542DRX4</accession>
<evidence type="ECO:0000256" key="2">
    <source>
        <dbReference type="ARBA" id="ARBA00023194"/>
    </source>
</evidence>
<keyword evidence="5" id="KW-1185">Reference proteome</keyword>
<keyword evidence="2" id="KW-0045">Antibiotic biosynthesis</keyword>
<reference evidence="4 5" key="1">
    <citation type="submission" date="2019-06" db="EMBL/GenBank/DDBJ databases">
        <title>Sequencing the genomes of 1000 actinobacteria strains.</title>
        <authorList>
            <person name="Klenk H.-P."/>
        </authorList>
    </citation>
    <scope>NUCLEOTIDE SEQUENCE [LARGE SCALE GENOMIC DNA]</scope>
    <source>
        <strain evidence="4 5">DSM 45679</strain>
    </source>
</reference>
<dbReference type="GO" id="GO:0017000">
    <property type="term" value="P:antibiotic biosynthetic process"/>
    <property type="evidence" value="ECO:0007669"/>
    <property type="project" value="UniProtKB-KW"/>
</dbReference>
<dbReference type="AlphaFoldDB" id="A0A542DRX4"/>
<sequence length="423" mass="46211">MSRLAVLGGTPVRQDRDWPRWPQYDTATEQEVVAAIRSRRWAISWPSDGTQARERRFAEQWAAYNEVPYCVSLDHGSSALLVALEALDIGPGDEVIVPTMTWVAPVTAVLRVGALPVLVDVDPETGCITADTVRSGLSPHTRAVILVHHAATVADLDGILEVTEQAGAALVEDCAQAHGARWRGRNVGTHGAVGVFSFQNGKVLAAGEGGAVITSDEQIYRKVQQLRADSRRYPDADVPAGEMELVEDGEVMGANYCMSELSAAVLLDQLPRLDEQHQHREKIAVNLEKGLAELGDFGAIPVPPEADRRSIYEYGITFREGTFGSVPATRVAEAISAELGMPWYPPDPPLNRSLMLRPHTKRRFAQIWSEEGRRRATGREFPGAERFCASTLLCHHGALLGNSADVEDILSALAKVRDHHDQL</sequence>
<dbReference type="PANTHER" id="PTHR30244:SF34">
    <property type="entry name" value="DTDP-4-AMINO-4,6-DIDEOXYGALACTOSE TRANSAMINASE"/>
    <property type="match status" value="1"/>
</dbReference>
<keyword evidence="3" id="KW-0663">Pyridoxal phosphate</keyword>
<dbReference type="OrthoDB" id="5342089at2"/>
<dbReference type="GO" id="GO:0008483">
    <property type="term" value="F:transaminase activity"/>
    <property type="evidence" value="ECO:0007669"/>
    <property type="project" value="UniProtKB-KW"/>
</dbReference>
<dbReference type="Pfam" id="PF01041">
    <property type="entry name" value="DegT_DnrJ_EryC1"/>
    <property type="match status" value="1"/>
</dbReference>
<dbReference type="Gene3D" id="3.40.640.10">
    <property type="entry name" value="Type I PLP-dependent aspartate aminotransferase-like (Major domain)"/>
    <property type="match status" value="1"/>
</dbReference>
<dbReference type="Gene3D" id="3.90.1150.10">
    <property type="entry name" value="Aspartate Aminotransferase, domain 1"/>
    <property type="match status" value="1"/>
</dbReference>
<dbReference type="GO" id="GO:0000271">
    <property type="term" value="P:polysaccharide biosynthetic process"/>
    <property type="evidence" value="ECO:0007669"/>
    <property type="project" value="TreeGrafter"/>
</dbReference>
<proteinExistence type="inferred from homology"/>
<dbReference type="PANTHER" id="PTHR30244">
    <property type="entry name" value="TRANSAMINASE"/>
    <property type="match status" value="1"/>
</dbReference>
<dbReference type="InterPro" id="IPR015422">
    <property type="entry name" value="PyrdxlP-dep_Trfase_small"/>
</dbReference>
<protein>
    <submittedName>
        <fullName evidence="4">L-glutamine:2-deoxy-scyllo-inosose/3-amino-2, 3-dideoxy-scyllo-inosose aminotransferase</fullName>
    </submittedName>
</protein>
<evidence type="ECO:0000256" key="1">
    <source>
        <dbReference type="ARBA" id="ARBA00001933"/>
    </source>
</evidence>
<comment type="cofactor">
    <cofactor evidence="1">
        <name>pyridoxal 5'-phosphate</name>
        <dbReference type="ChEBI" id="CHEBI:597326"/>
    </cofactor>
</comment>
<evidence type="ECO:0000256" key="3">
    <source>
        <dbReference type="RuleBase" id="RU004508"/>
    </source>
</evidence>
<comment type="caution">
    <text evidence="4">The sequence shown here is derived from an EMBL/GenBank/DDBJ whole genome shotgun (WGS) entry which is preliminary data.</text>
</comment>
<name>A0A542DRX4_AMYCI</name>
<evidence type="ECO:0000313" key="5">
    <source>
        <dbReference type="Proteomes" id="UP000320876"/>
    </source>
</evidence>
<gene>
    <name evidence="4" type="ORF">FB471_5582</name>
</gene>
<dbReference type="InterPro" id="IPR015421">
    <property type="entry name" value="PyrdxlP-dep_Trfase_major"/>
</dbReference>
<dbReference type="EMBL" id="VFML01000001">
    <property type="protein sequence ID" value="TQJ05745.1"/>
    <property type="molecule type" value="Genomic_DNA"/>
</dbReference>
<dbReference type="InterPro" id="IPR015424">
    <property type="entry name" value="PyrdxlP-dep_Trfase"/>
</dbReference>
<dbReference type="CDD" id="cd00616">
    <property type="entry name" value="AHBA_syn"/>
    <property type="match status" value="1"/>
</dbReference>
<dbReference type="SUPFAM" id="SSF53383">
    <property type="entry name" value="PLP-dependent transferases"/>
    <property type="match status" value="1"/>
</dbReference>
<comment type="similarity">
    <text evidence="3">Belongs to the DegT/DnrJ/EryC1 family.</text>
</comment>